<dbReference type="Pfam" id="PF25869">
    <property type="entry name" value="3HB_CusB"/>
    <property type="match status" value="1"/>
</dbReference>
<keyword evidence="1" id="KW-0813">Transport</keyword>
<dbReference type="InterPro" id="IPR051909">
    <property type="entry name" value="MFP_Cation_Efflux"/>
</dbReference>
<evidence type="ECO:0000259" key="3">
    <source>
        <dbReference type="Pfam" id="PF19335"/>
    </source>
</evidence>
<dbReference type="Pfam" id="PF19335">
    <property type="entry name" value="HMBD"/>
    <property type="match status" value="1"/>
</dbReference>
<feature type="transmembrane region" description="Helical" evidence="2">
    <location>
        <begin position="7"/>
        <end position="25"/>
    </location>
</feature>
<evidence type="ECO:0000259" key="6">
    <source>
        <dbReference type="Pfam" id="PF25954"/>
    </source>
</evidence>
<keyword evidence="2" id="KW-1133">Transmembrane helix</keyword>
<dbReference type="InterPro" id="IPR058790">
    <property type="entry name" value="BSH_CusB"/>
</dbReference>
<dbReference type="GO" id="GO:0030288">
    <property type="term" value="C:outer membrane-bounded periplasmic space"/>
    <property type="evidence" value="ECO:0007669"/>
    <property type="project" value="TreeGrafter"/>
</dbReference>
<reference evidence="7" key="1">
    <citation type="submission" date="2024-07" db="EMBL/GenBank/DDBJ databases">
        <authorList>
            <person name="Biller S.J."/>
        </authorList>
    </citation>
    <scope>NUCLEOTIDE SEQUENCE</scope>
    <source>
        <strain evidence="7">WC2409</strain>
    </source>
</reference>
<dbReference type="PANTHER" id="PTHR30097">
    <property type="entry name" value="CATION EFFLUX SYSTEM PROTEIN CUSB"/>
    <property type="match status" value="1"/>
</dbReference>
<evidence type="ECO:0000313" key="7">
    <source>
        <dbReference type="EMBL" id="XDU94610.1"/>
    </source>
</evidence>
<accession>A0AB39VZ57</accession>
<dbReference type="Gene3D" id="2.40.420.20">
    <property type="match status" value="1"/>
</dbReference>
<feature type="domain" description="CusB-like three alpha-helical bundle" evidence="4">
    <location>
        <begin position="157"/>
        <end position="206"/>
    </location>
</feature>
<proteinExistence type="predicted"/>
<name>A0AB39VZ57_9FLAO</name>
<evidence type="ECO:0000256" key="1">
    <source>
        <dbReference type="ARBA" id="ARBA00022448"/>
    </source>
</evidence>
<evidence type="ECO:0000259" key="5">
    <source>
        <dbReference type="Pfam" id="PF25919"/>
    </source>
</evidence>
<dbReference type="GO" id="GO:0015679">
    <property type="term" value="P:plasma membrane copper ion transport"/>
    <property type="evidence" value="ECO:0007669"/>
    <property type="project" value="TreeGrafter"/>
</dbReference>
<dbReference type="Pfam" id="PF25919">
    <property type="entry name" value="BSH_CusB"/>
    <property type="match status" value="1"/>
</dbReference>
<keyword evidence="2" id="KW-0472">Membrane</keyword>
<dbReference type="Gene3D" id="2.40.30.170">
    <property type="match status" value="1"/>
</dbReference>
<protein>
    <submittedName>
        <fullName evidence="7">Efflux RND transporter periplasmic adaptor subunit</fullName>
    </submittedName>
</protein>
<dbReference type="EMBL" id="CP165625">
    <property type="protein sequence ID" value="XDU94610.1"/>
    <property type="molecule type" value="Genomic_DNA"/>
</dbReference>
<sequence>MNKYLKYSLWTIAVVMVGFAVYYFVEKANNSATHKQKEEIYTCSMHPEIIRNEPGNCPICGMNLVKKVSESQPVESHSIEHLLKPTDGFVVGDFKTTTAKDTVLNSSINLPGLVAYDPNSAVNIAARINGRIEKMYVHYKFQKVTKGQKLFDLYSPELVTEQQNFIYLVSNDSENTAILKALKQKLALYGMSTNQINALATAKRINPVISIYSPVTGIVDGTDGMVSTSIGTMQNTTATTTALNLKEGDYITKNTVVFKLVNTNKVWGVFNVIQGYNSLIKVNQSIQISSELDADAIVNAKVNFIETQLDPTDKTNRIRVYLNNEKLQFPIGLRLQGKVATNAVEGIWLQKQSLVSLGNKKIVFIKKGNGFQTAEIKTGIEINGFVQIVDGISVSDILADNAQYLIDSGSFIKTK</sequence>
<feature type="domain" description="Heavy metal binding" evidence="3">
    <location>
        <begin position="41"/>
        <end position="67"/>
    </location>
</feature>
<organism evidence="7">
    <name type="scientific">Flavobacterium sp. WC2409</name>
    <dbReference type="NCBI Taxonomy" id="3234139"/>
    <lineage>
        <taxon>Bacteria</taxon>
        <taxon>Pseudomonadati</taxon>
        <taxon>Bacteroidota</taxon>
        <taxon>Flavobacteriia</taxon>
        <taxon>Flavobacteriales</taxon>
        <taxon>Flavobacteriaceae</taxon>
        <taxon>Flavobacterium</taxon>
    </lineage>
</organism>
<evidence type="ECO:0000256" key="2">
    <source>
        <dbReference type="SAM" id="Phobius"/>
    </source>
</evidence>
<dbReference type="InterPro" id="IPR058791">
    <property type="entry name" value="3HB_CusB"/>
</dbReference>
<evidence type="ECO:0000259" key="4">
    <source>
        <dbReference type="Pfam" id="PF25869"/>
    </source>
</evidence>
<dbReference type="InterPro" id="IPR058792">
    <property type="entry name" value="Beta-barrel_RND_2"/>
</dbReference>
<gene>
    <name evidence="7" type="ORF">AB3G34_12020</name>
</gene>
<feature type="domain" description="CusB-like beta-barrel" evidence="6">
    <location>
        <begin position="265"/>
        <end position="340"/>
    </location>
</feature>
<dbReference type="InterPro" id="IPR045800">
    <property type="entry name" value="HMBD"/>
</dbReference>
<dbReference type="AlphaFoldDB" id="A0AB39VZ57"/>
<dbReference type="GO" id="GO:0060003">
    <property type="term" value="P:copper ion export"/>
    <property type="evidence" value="ECO:0007669"/>
    <property type="project" value="TreeGrafter"/>
</dbReference>
<keyword evidence="2" id="KW-0812">Transmembrane</keyword>
<dbReference type="Pfam" id="PF25954">
    <property type="entry name" value="Beta-barrel_RND_2"/>
    <property type="match status" value="1"/>
</dbReference>
<dbReference type="PANTHER" id="PTHR30097:SF15">
    <property type="entry name" value="CATION EFFLUX SYSTEM PROTEIN CUSB"/>
    <property type="match status" value="1"/>
</dbReference>
<feature type="domain" description="CusB-like barrel-sandwich hybrid" evidence="5">
    <location>
        <begin position="123"/>
        <end position="220"/>
    </location>
</feature>
<dbReference type="RefSeq" id="WP_367772089.1">
    <property type="nucleotide sequence ID" value="NZ_CP165625.1"/>
</dbReference>
<dbReference type="GO" id="GO:0046914">
    <property type="term" value="F:transition metal ion binding"/>
    <property type="evidence" value="ECO:0007669"/>
    <property type="project" value="TreeGrafter"/>
</dbReference>